<organism evidence="1 2">
    <name type="scientific">Naganishia cerealis</name>
    <dbReference type="NCBI Taxonomy" id="610337"/>
    <lineage>
        <taxon>Eukaryota</taxon>
        <taxon>Fungi</taxon>
        <taxon>Dikarya</taxon>
        <taxon>Basidiomycota</taxon>
        <taxon>Agaricomycotina</taxon>
        <taxon>Tremellomycetes</taxon>
        <taxon>Filobasidiales</taxon>
        <taxon>Filobasidiaceae</taxon>
        <taxon>Naganishia</taxon>
    </lineage>
</organism>
<dbReference type="EMBL" id="JASBWR010000045">
    <property type="protein sequence ID" value="KAJ9103558.1"/>
    <property type="molecule type" value="Genomic_DNA"/>
</dbReference>
<evidence type="ECO:0000313" key="2">
    <source>
        <dbReference type="Proteomes" id="UP001241377"/>
    </source>
</evidence>
<name>A0ACC2VWK5_9TREE</name>
<keyword evidence="2" id="KW-1185">Reference proteome</keyword>
<sequence length="1183" mass="135336">MSNVESNGGLNRQFKLISVNFKEAALDSPTFRASTNHLDIQVGNIEKWMKALVSSVKKFPRYVTEFQGFANSFLESFLPTFLQDGLIDQEYTIESLQSTASALGDVWIHTFESLNFETSWVQELSSKISRQIQRYREIKVNFDAAQEKFDSYLNIYVAQAKTREPHMVKEDAYNLYEARISYLHESLELVLALNALNRICDEVLISLCLKVWDNRIGLLASEKVLPNFTESYKRMKRIQAWSAAYGQADDKLKDDMVRAREQVEESTKEAAFPSSNTEDYNVAHINGSVLADCDETAVEKHGYLFMKTTVGKSTRPMWVRRWVFVKDGVMGMLLLSPSQTYVQDSDRIGIMLANIQYTPNEERRFCFQVKTADLTIVFQAERLSELKSWLKVFDNERDRIMRENCDDNSLMKIASSRYPPIVAEFASTVNTKIDKRLSNLRITNSDHQAVASSKLSSHISRNEKYFKEHVYDHVGKIRTPFTTHNTNSAIVAYSLATATIVPTALTANIWGSVNWGLYYIKGGFHDDIGETDQTDDSLGIPSHAHNTESGIRYPTSYPHRLVPFDIQMRALMESAIEPGELCLFTYRNIWSPNTSRDLGGRVFTTRYHVYCYVNQSGFLSLFKGNLSGVYSIEVSQNEDHDILRMYTEDGLVKFRVFLDSGVVIRDKLTFLISNLASETPASFEEIIEKLDEIEARHKNQVTSPLSGLNVQNSEELNSTELITNFKATEFKLDFTDKYQLFSRKTYPCSPKTLLHAILGERSTFFSASALYPTMDKYLRAPWCKHEDGTLSRTFNAPVLAEYKKGELRFEQAIEGSSEDEYYNISHSKAYLKFAIGARFKVTTRIVIVGAPNSSSKVYIYGRVDSEGKQITSKIISFLSYRFLRLESIRLNQVLAKVREEVGSKGQALRAIQIYGKLRMTAENSAVTEEAPTLEFKFGELVDLLIKRTINLFFGIITFIIVYLIKGVRNLFKSLRMNIFLTFLLISSVLLNVVLMGRSTLSYWTVRRAGTIAHTYITKEPMMLLRAIYNKDIQDLVQKKEVQLNSSSSHCYEIFKNSSFILNADHPGKWDNDYADDPSRQVARSLRSAFQDVGIQRHELLVKLQLLNQVEKDLVISEYRNWIASEVRRCQYVQENLVHQVATKDEDLSFLEFSTGMEKLLEHCAECSDEMRTWGVDDTLKGLL</sequence>
<evidence type="ECO:0000313" key="1">
    <source>
        <dbReference type="EMBL" id="KAJ9103558.1"/>
    </source>
</evidence>
<accession>A0ACC2VWK5</accession>
<protein>
    <submittedName>
        <fullName evidence="1">Uncharacterized protein</fullName>
    </submittedName>
</protein>
<dbReference type="Proteomes" id="UP001241377">
    <property type="component" value="Unassembled WGS sequence"/>
</dbReference>
<gene>
    <name evidence="1" type="ORF">QFC19_004326</name>
</gene>
<reference evidence="1" key="1">
    <citation type="submission" date="2023-04" db="EMBL/GenBank/DDBJ databases">
        <title>Draft Genome sequencing of Naganishia species isolated from polar environments using Oxford Nanopore Technology.</title>
        <authorList>
            <person name="Leo P."/>
            <person name="Venkateswaran K."/>
        </authorList>
    </citation>
    <scope>NUCLEOTIDE SEQUENCE</scope>
    <source>
        <strain evidence="1">MNA-CCFEE 5261</strain>
    </source>
</reference>
<proteinExistence type="predicted"/>
<comment type="caution">
    <text evidence="1">The sequence shown here is derived from an EMBL/GenBank/DDBJ whole genome shotgun (WGS) entry which is preliminary data.</text>
</comment>